<dbReference type="EMBL" id="QGKV02000832">
    <property type="protein sequence ID" value="KAF3545173.1"/>
    <property type="molecule type" value="Genomic_DNA"/>
</dbReference>
<feature type="region of interest" description="Disordered" evidence="1">
    <location>
        <begin position="185"/>
        <end position="208"/>
    </location>
</feature>
<organism evidence="2 3">
    <name type="scientific">Brassica cretica</name>
    <name type="common">Mustard</name>
    <dbReference type="NCBI Taxonomy" id="69181"/>
    <lineage>
        <taxon>Eukaryota</taxon>
        <taxon>Viridiplantae</taxon>
        <taxon>Streptophyta</taxon>
        <taxon>Embryophyta</taxon>
        <taxon>Tracheophyta</taxon>
        <taxon>Spermatophyta</taxon>
        <taxon>Magnoliopsida</taxon>
        <taxon>eudicotyledons</taxon>
        <taxon>Gunneridae</taxon>
        <taxon>Pentapetalae</taxon>
        <taxon>rosids</taxon>
        <taxon>malvids</taxon>
        <taxon>Brassicales</taxon>
        <taxon>Brassicaceae</taxon>
        <taxon>Brassiceae</taxon>
        <taxon>Brassica</taxon>
    </lineage>
</organism>
<comment type="caution">
    <text evidence="2">The sequence shown here is derived from an EMBL/GenBank/DDBJ whole genome shotgun (WGS) entry which is preliminary data.</text>
</comment>
<proteinExistence type="predicted"/>
<feature type="region of interest" description="Disordered" evidence="1">
    <location>
        <begin position="89"/>
        <end position="122"/>
    </location>
</feature>
<protein>
    <submittedName>
        <fullName evidence="2">Uncharacterized protein</fullName>
    </submittedName>
</protein>
<feature type="compositionally biased region" description="Basic and acidic residues" evidence="1">
    <location>
        <begin position="103"/>
        <end position="115"/>
    </location>
</feature>
<dbReference type="Proteomes" id="UP000266723">
    <property type="component" value="Unassembled WGS sequence"/>
</dbReference>
<evidence type="ECO:0000256" key="1">
    <source>
        <dbReference type="SAM" id="MobiDB-lite"/>
    </source>
</evidence>
<gene>
    <name evidence="2" type="ORF">DY000_02005962</name>
</gene>
<sequence>MSNIPNHGKETSADTYTALTRHQFNLESLGQRLQRIENTTAAMKDKWRRGDEAMRDFTVNKPQTISRRINDPGIVAACHCEDEYETEYSESIDTHPVPSIDTSHPKSTDADKEKSVNTYPDEWENDYYNPTIDAYTKQNMHTDEYDVDYEEERAIEYRAILDEEDKLLHHSSWKRTAPSIDMTSLPSIDMTSLPSIDTQPQQRCRDRASTDTAYYKSVDTDFNHVRKGDYSIGSWADEPHHESFAVETVTYTTRAAQHAKAR</sequence>
<feature type="compositionally biased region" description="Polar residues" evidence="1">
    <location>
        <begin position="185"/>
        <end position="202"/>
    </location>
</feature>
<evidence type="ECO:0000313" key="2">
    <source>
        <dbReference type="EMBL" id="KAF3545173.1"/>
    </source>
</evidence>
<accession>A0ABQ7C1D8</accession>
<name>A0ABQ7C1D8_BRACR</name>
<keyword evidence="3" id="KW-1185">Reference proteome</keyword>
<evidence type="ECO:0000313" key="3">
    <source>
        <dbReference type="Proteomes" id="UP000266723"/>
    </source>
</evidence>
<reference evidence="2 3" key="1">
    <citation type="journal article" date="2020" name="BMC Genomics">
        <title>Intraspecific diversification of the crop wild relative Brassica cretica Lam. using demographic model selection.</title>
        <authorList>
            <person name="Kioukis A."/>
            <person name="Michalopoulou V.A."/>
            <person name="Briers L."/>
            <person name="Pirintsos S."/>
            <person name="Studholme D.J."/>
            <person name="Pavlidis P."/>
            <person name="Sarris P.F."/>
        </authorList>
    </citation>
    <scope>NUCLEOTIDE SEQUENCE [LARGE SCALE GENOMIC DNA]</scope>
    <source>
        <strain evidence="3">cv. PFS-1207/04</strain>
    </source>
</reference>